<keyword evidence="9" id="KW-1185">Reference proteome</keyword>
<keyword evidence="2" id="KW-0813">Transport</keyword>
<dbReference type="InterPro" id="IPR050495">
    <property type="entry name" value="ATG22/LtaA_families"/>
</dbReference>
<feature type="transmembrane region" description="Helical" evidence="6">
    <location>
        <begin position="162"/>
        <end position="183"/>
    </location>
</feature>
<dbReference type="Proteomes" id="UP000324797">
    <property type="component" value="Unassembled WGS sequence"/>
</dbReference>
<comment type="subcellular location">
    <subcellularLocation>
        <location evidence="1">Endomembrane system</location>
        <topology evidence="1">Multi-pass membrane protein</topology>
    </subcellularLocation>
</comment>
<feature type="transmembrane region" description="Helical" evidence="6">
    <location>
        <begin position="62"/>
        <end position="83"/>
    </location>
</feature>
<dbReference type="InterPro" id="IPR020846">
    <property type="entry name" value="MFS_dom"/>
</dbReference>
<evidence type="ECO:0000256" key="1">
    <source>
        <dbReference type="ARBA" id="ARBA00004127"/>
    </source>
</evidence>
<feature type="transmembrane region" description="Helical" evidence="6">
    <location>
        <begin position="95"/>
        <end position="113"/>
    </location>
</feature>
<keyword evidence="3 6" id="KW-0812">Transmembrane</keyword>
<proteinExistence type="predicted"/>
<feature type="transmembrane region" description="Helical" evidence="6">
    <location>
        <begin position="374"/>
        <end position="397"/>
    </location>
</feature>
<dbReference type="GO" id="GO:0012505">
    <property type="term" value="C:endomembrane system"/>
    <property type="evidence" value="ECO:0007669"/>
    <property type="project" value="UniProtKB-SubCell"/>
</dbReference>
<dbReference type="GO" id="GO:0022857">
    <property type="term" value="F:transmembrane transporter activity"/>
    <property type="evidence" value="ECO:0007669"/>
    <property type="project" value="InterPro"/>
</dbReference>
<dbReference type="SUPFAM" id="SSF103473">
    <property type="entry name" value="MFS general substrate transporter"/>
    <property type="match status" value="1"/>
</dbReference>
<dbReference type="PANTHER" id="PTHR23519">
    <property type="entry name" value="AUTOPHAGY-RELATED PROTEIN 22"/>
    <property type="match status" value="1"/>
</dbReference>
<feature type="transmembrane region" description="Helical" evidence="6">
    <location>
        <begin position="329"/>
        <end position="347"/>
    </location>
</feature>
<dbReference type="AlphaFoldDB" id="A0A5S4YEQ8"/>
<reference evidence="8 9" key="1">
    <citation type="submission" date="2019-08" db="EMBL/GenBank/DDBJ databases">
        <title>Bradyrhizobium hipponensis sp. nov., a rhizobium isolated from a Lupinus angustifolius root nodule in Tunisia.</title>
        <authorList>
            <person name="Off K."/>
            <person name="Rejili M."/>
            <person name="Mars M."/>
            <person name="Brachmann A."/>
            <person name="Marin M."/>
        </authorList>
    </citation>
    <scope>NUCLEOTIDE SEQUENCE [LARGE SCALE GENOMIC DNA]</scope>
    <source>
        <strain evidence="9">aSej3</strain>
    </source>
</reference>
<organism evidence="8 9">
    <name type="scientific">Bradyrhizobium hipponense</name>
    <dbReference type="NCBI Taxonomy" id="2605638"/>
    <lineage>
        <taxon>Bacteria</taxon>
        <taxon>Pseudomonadati</taxon>
        <taxon>Pseudomonadota</taxon>
        <taxon>Alphaproteobacteria</taxon>
        <taxon>Hyphomicrobiales</taxon>
        <taxon>Nitrobacteraceae</taxon>
        <taxon>Bradyrhizobium</taxon>
    </lineage>
</organism>
<evidence type="ECO:0000256" key="2">
    <source>
        <dbReference type="ARBA" id="ARBA00022448"/>
    </source>
</evidence>
<dbReference type="RefSeq" id="WP_148743903.1">
    <property type="nucleotide sequence ID" value="NZ_VSTH01000142.1"/>
</dbReference>
<evidence type="ECO:0000259" key="7">
    <source>
        <dbReference type="PROSITE" id="PS50850"/>
    </source>
</evidence>
<feature type="transmembrane region" description="Helical" evidence="6">
    <location>
        <begin position="263"/>
        <end position="289"/>
    </location>
</feature>
<feature type="transmembrane region" description="Helical" evidence="6">
    <location>
        <begin position="409"/>
        <end position="434"/>
    </location>
</feature>
<keyword evidence="4 6" id="KW-1133">Transmembrane helix</keyword>
<feature type="transmembrane region" description="Helical" evidence="6">
    <location>
        <begin position="440"/>
        <end position="459"/>
    </location>
</feature>
<evidence type="ECO:0000313" key="9">
    <source>
        <dbReference type="Proteomes" id="UP000324797"/>
    </source>
</evidence>
<gene>
    <name evidence="8" type="ORF">FXV83_33895</name>
</gene>
<dbReference type="EMBL" id="VSTH01000142">
    <property type="protein sequence ID" value="TYO62174.1"/>
    <property type="molecule type" value="Genomic_DNA"/>
</dbReference>
<feature type="transmembrane region" description="Helical" evidence="6">
    <location>
        <begin position="210"/>
        <end position="230"/>
    </location>
</feature>
<evidence type="ECO:0000313" key="8">
    <source>
        <dbReference type="EMBL" id="TYO62174.1"/>
    </source>
</evidence>
<dbReference type="PROSITE" id="PS50850">
    <property type="entry name" value="MFS"/>
    <property type="match status" value="1"/>
</dbReference>
<keyword evidence="5 6" id="KW-0472">Membrane</keyword>
<evidence type="ECO:0000256" key="3">
    <source>
        <dbReference type="ARBA" id="ARBA00022692"/>
    </source>
</evidence>
<evidence type="ECO:0000256" key="4">
    <source>
        <dbReference type="ARBA" id="ARBA00022989"/>
    </source>
</evidence>
<name>A0A5S4YEQ8_9BRAD</name>
<evidence type="ECO:0000256" key="5">
    <source>
        <dbReference type="ARBA" id="ARBA00023136"/>
    </source>
</evidence>
<comment type="caution">
    <text evidence="8">The sequence shown here is derived from an EMBL/GenBank/DDBJ whole genome shotgun (WGS) entry which is preliminary data.</text>
</comment>
<dbReference type="InterPro" id="IPR024671">
    <property type="entry name" value="Atg22-like"/>
</dbReference>
<accession>A0A5S4YEQ8</accession>
<sequence>MTTIASDARLAGTELIYPPRAAVISWIFFDWAAQPYFTLITTFVFAPYFATSIAPDPATGQSLWGFAAAAAGMVIALLSPVLGAIADASGRRKPWIATFGAILVLGASAMWIGKPGDPGIIPPLLTAFALASVGAEFATVFNNAMMPTLVPPERIGRLSGTGWATGYVGGIISLIIVLGFLAANPETGRTLLGFTPLFGLDPATHQGDRITGPLTGLWFIIFVTPMFLFTPDYPAKRPVREALRQGLSDLKRSLGELPKQKSLAAFLLANMIYTDGLVSLFAFGGIYAAGTFGWHTIQIGTFGIMLAVAGTFGAWLGGKLDDLLGPKRVIMGSMLILMLSLAAILLVDKDSIFFIKVAPPVPGGALFAGAAERAYLVLGCLIGAAGGPLQAASRTLLIRLAPKDRIAQYFGLFALTGKVTSFIGPLLIGAITAITASQKAGMAVLVVFFVAGLGLLMRVREE</sequence>
<dbReference type="InterPro" id="IPR036259">
    <property type="entry name" value="MFS_trans_sf"/>
</dbReference>
<feature type="transmembrane region" description="Helical" evidence="6">
    <location>
        <begin position="21"/>
        <end position="50"/>
    </location>
</feature>
<dbReference type="PANTHER" id="PTHR23519:SF1">
    <property type="entry name" value="AUTOPHAGY-RELATED PROTEIN 22"/>
    <property type="match status" value="1"/>
</dbReference>
<feature type="transmembrane region" description="Helical" evidence="6">
    <location>
        <begin position="295"/>
        <end position="317"/>
    </location>
</feature>
<dbReference type="Pfam" id="PF11700">
    <property type="entry name" value="ATG22"/>
    <property type="match status" value="1"/>
</dbReference>
<protein>
    <submittedName>
        <fullName evidence="8">MFS transporter</fullName>
    </submittedName>
</protein>
<dbReference type="Gene3D" id="1.20.1250.20">
    <property type="entry name" value="MFS general substrate transporter like domains"/>
    <property type="match status" value="1"/>
</dbReference>
<feature type="transmembrane region" description="Helical" evidence="6">
    <location>
        <begin position="119"/>
        <end position="141"/>
    </location>
</feature>
<feature type="domain" description="Major facilitator superfamily (MFS) profile" evidence="7">
    <location>
        <begin position="1"/>
        <end position="462"/>
    </location>
</feature>
<evidence type="ECO:0000256" key="6">
    <source>
        <dbReference type="SAM" id="Phobius"/>
    </source>
</evidence>